<dbReference type="Pfam" id="PF06713">
    <property type="entry name" value="bPH_4"/>
    <property type="match status" value="1"/>
</dbReference>
<name>A0ABS9GXU7_9BACL</name>
<accession>A0ABS9GXU7</accession>
<keyword evidence="4" id="KW-1185">Reference proteome</keyword>
<sequence length="149" mass="17353">MKFKTKYDKTFRVIISITFIIILVSFLLPLFFESGRKPYNTLIVLSLFILTVGLLLWTLISIQYVFRENHLFVKAGPIRSRIAYEDITKVSPTRQILSGYRLLTSMDAIEIHYHSGLLGSVKVSPREQDRFISELKKRSPHMKVEGFRN</sequence>
<feature type="domain" description="Uncharacterized protein YyaB-like PH" evidence="2">
    <location>
        <begin position="63"/>
        <end position="138"/>
    </location>
</feature>
<proteinExistence type="predicted"/>
<feature type="transmembrane region" description="Helical" evidence="1">
    <location>
        <begin position="12"/>
        <end position="32"/>
    </location>
</feature>
<dbReference type="Proteomes" id="UP001649381">
    <property type="component" value="Unassembled WGS sequence"/>
</dbReference>
<dbReference type="EMBL" id="JAKIJS010000001">
    <property type="protein sequence ID" value="MCF6136571.1"/>
    <property type="molecule type" value="Genomic_DNA"/>
</dbReference>
<evidence type="ECO:0000313" key="4">
    <source>
        <dbReference type="Proteomes" id="UP001649381"/>
    </source>
</evidence>
<keyword evidence="1" id="KW-0812">Transmembrane</keyword>
<keyword evidence="1" id="KW-0472">Membrane</keyword>
<dbReference type="RefSeq" id="WP_236331435.1">
    <property type="nucleotide sequence ID" value="NZ_JAKIJS010000001.1"/>
</dbReference>
<reference evidence="3 4" key="1">
    <citation type="submission" date="2022-01" db="EMBL/GenBank/DDBJ databases">
        <title>Alkalihalobacillus sp. EGI L200015, a novel bacterium isolated from a salt lake sediment.</title>
        <authorList>
            <person name="Gao L."/>
            <person name="Fang B.-Z."/>
            <person name="Li W.-J."/>
        </authorList>
    </citation>
    <scope>NUCLEOTIDE SEQUENCE [LARGE SCALE GENOMIC DNA]</scope>
    <source>
        <strain evidence="3 4">KCTC 12718</strain>
    </source>
</reference>
<protein>
    <submittedName>
        <fullName evidence="3">PH domain-containing protein</fullName>
    </submittedName>
</protein>
<evidence type="ECO:0000259" key="2">
    <source>
        <dbReference type="Pfam" id="PF06713"/>
    </source>
</evidence>
<evidence type="ECO:0000313" key="3">
    <source>
        <dbReference type="EMBL" id="MCF6136571.1"/>
    </source>
</evidence>
<comment type="caution">
    <text evidence="3">The sequence shown here is derived from an EMBL/GenBank/DDBJ whole genome shotgun (WGS) entry which is preliminary data.</text>
</comment>
<feature type="transmembrane region" description="Helical" evidence="1">
    <location>
        <begin position="44"/>
        <end position="66"/>
    </location>
</feature>
<dbReference type="InterPro" id="IPR009589">
    <property type="entry name" value="PH_YyaB-like"/>
</dbReference>
<organism evidence="3 4">
    <name type="scientific">Pseudalkalibacillus berkeleyi</name>
    <dbReference type="NCBI Taxonomy" id="1069813"/>
    <lineage>
        <taxon>Bacteria</taxon>
        <taxon>Bacillati</taxon>
        <taxon>Bacillota</taxon>
        <taxon>Bacilli</taxon>
        <taxon>Bacillales</taxon>
        <taxon>Fictibacillaceae</taxon>
        <taxon>Pseudalkalibacillus</taxon>
    </lineage>
</organism>
<gene>
    <name evidence="3" type="ORF">L2716_02435</name>
</gene>
<keyword evidence="1" id="KW-1133">Transmembrane helix</keyword>
<evidence type="ECO:0000256" key="1">
    <source>
        <dbReference type="SAM" id="Phobius"/>
    </source>
</evidence>